<feature type="transmembrane region" description="Helical" evidence="22">
    <location>
        <begin position="347"/>
        <end position="366"/>
    </location>
</feature>
<dbReference type="Proteomes" id="UP000596902">
    <property type="component" value="Unassembled WGS sequence"/>
</dbReference>
<evidence type="ECO:0000256" key="12">
    <source>
        <dbReference type="ARBA" id="ARBA00022989"/>
    </source>
</evidence>
<dbReference type="GO" id="GO:0009898">
    <property type="term" value="C:cytoplasmic side of plasma membrane"/>
    <property type="evidence" value="ECO:0007669"/>
    <property type="project" value="TreeGrafter"/>
</dbReference>
<feature type="transmembrane region" description="Helical" evidence="22">
    <location>
        <begin position="297"/>
        <end position="316"/>
    </location>
</feature>
<evidence type="ECO:0000256" key="4">
    <source>
        <dbReference type="ARBA" id="ARBA00006432"/>
    </source>
</evidence>
<evidence type="ECO:0000256" key="13">
    <source>
        <dbReference type="ARBA" id="ARBA00023055"/>
    </source>
</evidence>
<feature type="transmembrane region" description="Helical" evidence="22">
    <location>
        <begin position="1487"/>
        <end position="1509"/>
    </location>
</feature>
<dbReference type="InterPro" id="IPR005829">
    <property type="entry name" value="Sugar_transporter_CS"/>
</dbReference>
<dbReference type="PANTHER" id="PTHR43107">
    <property type="entry name" value="LONG-CHAIN FATTY ACID TRANSPORT PROTEIN"/>
    <property type="match status" value="1"/>
</dbReference>
<dbReference type="Gene3D" id="3.30.300.30">
    <property type="match status" value="1"/>
</dbReference>
<evidence type="ECO:0000256" key="2">
    <source>
        <dbReference type="ARBA" id="ARBA00004585"/>
    </source>
</evidence>
<accession>A0A8H7AVL0</accession>
<dbReference type="InterPro" id="IPR045851">
    <property type="entry name" value="AMP-bd_C_sf"/>
</dbReference>
<dbReference type="GO" id="GO:0044539">
    <property type="term" value="P:long-chain fatty acid import into cell"/>
    <property type="evidence" value="ECO:0007669"/>
    <property type="project" value="TreeGrafter"/>
</dbReference>
<dbReference type="PANTHER" id="PTHR43107:SF6">
    <property type="entry name" value="ACYL-COA SYNTHETASE FAMILY PROTEIN (CEFD1), PUTATIVE (AFU_ORTHOLOGUE AFUA_6G03630)-RELATED"/>
    <property type="match status" value="1"/>
</dbReference>
<dbReference type="FunFam" id="1.20.1250.20:FF:000223">
    <property type="entry name" value="Major facilitator superfamily domain-containing protein"/>
    <property type="match status" value="1"/>
</dbReference>
<keyword evidence="12 22" id="KW-1133">Transmembrane helix</keyword>
<dbReference type="GO" id="GO:0005324">
    <property type="term" value="F:long-chain fatty acid transmembrane transporter activity"/>
    <property type="evidence" value="ECO:0007669"/>
    <property type="project" value="TreeGrafter"/>
</dbReference>
<evidence type="ECO:0000256" key="15">
    <source>
        <dbReference type="ARBA" id="ARBA00023140"/>
    </source>
</evidence>
<comment type="function">
    <text evidence="18">Acyl-CoA synthetase required for both the import of long chain fatty acids (LCFAs) (C14-C18) and the activation very long chain fatty acids (VLCFAs) (C20-C26) by esterification of the fatty acids into metabolically active CoA-thioesters for subsequent degradation or incorporation into phospholipids. The transport and fatty acyl-CoA synthetase activities are genetically separable and are thus independent activities. Esterifies VLCFAs in the peroxisome matrix. The VLCFAs are actively transported into peroxisomes by a PXA1-PXA2 heterodimeric transporter in the peroxisomal membrane.</text>
</comment>
<dbReference type="FunFam" id="3.30.300.30:FF:000020">
    <property type="entry name" value="Long-chain fatty acid transporter"/>
    <property type="match status" value="1"/>
</dbReference>
<comment type="subcellular location">
    <subcellularLocation>
        <location evidence="3">Cell membrane</location>
        <topology evidence="3">Multi-pass membrane protein</topology>
    </subcellularLocation>
    <subcellularLocation>
        <location evidence="1">Lipid droplet</location>
    </subcellularLocation>
    <subcellularLocation>
        <location evidence="2">Peroxisome membrane</location>
        <topology evidence="2">Multi-pass membrane protein</topology>
    </subcellularLocation>
</comment>
<evidence type="ECO:0000256" key="11">
    <source>
        <dbReference type="ARBA" id="ARBA00022840"/>
    </source>
</evidence>
<dbReference type="Pfam" id="PF07690">
    <property type="entry name" value="MFS_1"/>
    <property type="match status" value="2"/>
</dbReference>
<feature type="transmembrane region" description="Helical" evidence="22">
    <location>
        <begin position="262"/>
        <end position="285"/>
    </location>
</feature>
<evidence type="ECO:0000256" key="9">
    <source>
        <dbReference type="ARBA" id="ARBA00022692"/>
    </source>
</evidence>
<feature type="transmembrane region" description="Helical" evidence="22">
    <location>
        <begin position="1458"/>
        <end position="1481"/>
    </location>
</feature>
<keyword evidence="6" id="KW-1003">Cell membrane</keyword>
<keyword evidence="25" id="KW-1185">Reference proteome</keyword>
<dbReference type="InterPro" id="IPR020846">
    <property type="entry name" value="MFS_dom"/>
</dbReference>
<protein>
    <recommendedName>
        <fullName evidence="19">Very long-chain fatty acid transport protein</fullName>
    </recommendedName>
    <alternativeName>
        <fullName evidence="20">Very-long-chain acyl-CoA synthetase</fullName>
    </alternativeName>
</protein>
<evidence type="ECO:0000259" key="23">
    <source>
        <dbReference type="PROSITE" id="PS50850"/>
    </source>
</evidence>
<proteinExistence type="inferred from homology"/>
<feature type="transmembrane region" description="Helical" evidence="22">
    <location>
        <begin position="1521"/>
        <end position="1542"/>
    </location>
</feature>
<dbReference type="GeneID" id="62208671"/>
<keyword evidence="5" id="KW-0813">Transport</keyword>
<dbReference type="InterPro" id="IPR020845">
    <property type="entry name" value="AMP-binding_CS"/>
</dbReference>
<evidence type="ECO:0000313" key="24">
    <source>
        <dbReference type="EMBL" id="KAF7671371.1"/>
    </source>
</evidence>
<keyword evidence="7" id="KW-0436">Ligase</keyword>
<reference evidence="24" key="1">
    <citation type="submission" date="2020-01" db="EMBL/GenBank/DDBJ databases">
        <authorList>
            <person name="Feng Z.H.Z."/>
        </authorList>
    </citation>
    <scope>NUCLEOTIDE SEQUENCE</scope>
    <source>
        <strain evidence="24">CBS107.38</strain>
    </source>
</reference>
<evidence type="ECO:0000256" key="3">
    <source>
        <dbReference type="ARBA" id="ARBA00004651"/>
    </source>
</evidence>
<feature type="domain" description="Major facilitator superfamily (MFS) profile" evidence="23">
    <location>
        <begin position="16"/>
        <end position="462"/>
    </location>
</feature>
<evidence type="ECO:0000256" key="14">
    <source>
        <dbReference type="ARBA" id="ARBA00023136"/>
    </source>
</evidence>
<dbReference type="Gene3D" id="1.20.1250.20">
    <property type="entry name" value="MFS general substrate transporter like domains"/>
    <property type="match status" value="2"/>
</dbReference>
<dbReference type="SUPFAM" id="SSF103473">
    <property type="entry name" value="MFS general substrate transporter"/>
    <property type="match status" value="2"/>
</dbReference>
<comment type="caution">
    <text evidence="24">The sequence shown here is derived from an EMBL/GenBank/DDBJ whole genome shotgun (WGS) entry which is preliminary data.</text>
</comment>
<dbReference type="PROSITE" id="PS00455">
    <property type="entry name" value="AMP_BINDING"/>
    <property type="match status" value="1"/>
</dbReference>
<dbReference type="SUPFAM" id="SSF56801">
    <property type="entry name" value="Acetyl-CoA synthetase-like"/>
    <property type="match status" value="1"/>
</dbReference>
<dbReference type="GO" id="GO:0005524">
    <property type="term" value="F:ATP binding"/>
    <property type="evidence" value="ECO:0007669"/>
    <property type="project" value="UniProtKB-KW"/>
</dbReference>
<comment type="similarity">
    <text evidence="16">Belongs to the major facilitator superfamily. Allantoate permease family.</text>
</comment>
<dbReference type="InterPro" id="IPR042099">
    <property type="entry name" value="ANL_N_sf"/>
</dbReference>
<keyword evidence="14 22" id="KW-0472">Membrane</keyword>
<dbReference type="PROSITE" id="PS00216">
    <property type="entry name" value="SUGAR_TRANSPORT_1"/>
    <property type="match status" value="1"/>
</dbReference>
<keyword evidence="11" id="KW-0067">ATP-binding</keyword>
<evidence type="ECO:0000256" key="6">
    <source>
        <dbReference type="ARBA" id="ARBA00022475"/>
    </source>
</evidence>
<feature type="transmembrane region" description="Helical" evidence="22">
    <location>
        <begin position="205"/>
        <end position="224"/>
    </location>
</feature>
<dbReference type="FunFam" id="1.20.1250.20:FF:000065">
    <property type="entry name" value="Putative MFS pantothenate transporter"/>
    <property type="match status" value="1"/>
</dbReference>
<dbReference type="EMBL" id="JAAABM010000022">
    <property type="protein sequence ID" value="KAF7671371.1"/>
    <property type="molecule type" value="Genomic_DNA"/>
</dbReference>
<evidence type="ECO:0000256" key="17">
    <source>
        <dbReference type="ARBA" id="ARBA00051585"/>
    </source>
</evidence>
<evidence type="ECO:0000256" key="20">
    <source>
        <dbReference type="ARBA" id="ARBA00078285"/>
    </source>
</evidence>
<evidence type="ECO:0000256" key="5">
    <source>
        <dbReference type="ARBA" id="ARBA00022448"/>
    </source>
</evidence>
<comment type="catalytic activity">
    <reaction evidence="17">
        <text>a very long-chain fatty acid + ATP + CoA = a very long-chain fatty acyl-CoA + AMP + diphosphate</text>
        <dbReference type="Rhea" id="RHEA:54536"/>
        <dbReference type="ChEBI" id="CHEBI:30616"/>
        <dbReference type="ChEBI" id="CHEBI:33019"/>
        <dbReference type="ChEBI" id="CHEBI:57287"/>
        <dbReference type="ChEBI" id="CHEBI:58950"/>
        <dbReference type="ChEBI" id="CHEBI:138261"/>
        <dbReference type="ChEBI" id="CHEBI:456215"/>
    </reaction>
</comment>
<keyword evidence="13" id="KW-0445">Lipid transport</keyword>
<organism evidence="24 25">
    <name type="scientific">Alternaria burnsii</name>
    <dbReference type="NCBI Taxonomy" id="1187904"/>
    <lineage>
        <taxon>Eukaryota</taxon>
        <taxon>Fungi</taxon>
        <taxon>Dikarya</taxon>
        <taxon>Ascomycota</taxon>
        <taxon>Pezizomycotina</taxon>
        <taxon>Dothideomycetes</taxon>
        <taxon>Pleosporomycetidae</taxon>
        <taxon>Pleosporales</taxon>
        <taxon>Pleosporineae</taxon>
        <taxon>Pleosporaceae</taxon>
        <taxon>Alternaria</taxon>
        <taxon>Alternaria sect. Alternaria</taxon>
    </lineage>
</organism>
<feature type="transmembrane region" description="Helical" evidence="22">
    <location>
        <begin position="1286"/>
        <end position="1307"/>
    </location>
</feature>
<evidence type="ECO:0000256" key="1">
    <source>
        <dbReference type="ARBA" id="ARBA00004502"/>
    </source>
</evidence>
<comment type="similarity">
    <text evidence="4">Belongs to the ATP-dependent AMP-binding enzyme family.</text>
</comment>
<evidence type="ECO:0000256" key="7">
    <source>
        <dbReference type="ARBA" id="ARBA00022598"/>
    </source>
</evidence>
<evidence type="ECO:0000256" key="18">
    <source>
        <dbReference type="ARBA" id="ARBA00060276"/>
    </source>
</evidence>
<dbReference type="InterPro" id="IPR036259">
    <property type="entry name" value="MFS_trans_sf"/>
</dbReference>
<feature type="transmembrane region" description="Helical" evidence="22">
    <location>
        <begin position="115"/>
        <end position="133"/>
    </location>
</feature>
<feature type="transmembrane region" description="Helical" evidence="22">
    <location>
        <begin position="1197"/>
        <end position="1219"/>
    </location>
</feature>
<evidence type="ECO:0000256" key="22">
    <source>
        <dbReference type="SAM" id="Phobius"/>
    </source>
</evidence>
<sequence>MGSETTPVSSTLRKRVLKVLFISLLLDLISFTFILPLFPKLIEFYRNHETGDPNTILSKILAGLNAYKNSFAKPINSRYDIVLLGGALGSLFSLCQAIASPFIGTLSDKYGRRTALLWSMVGNIFSVALWVAATDFRTFLASRVVGGLSEGNVQLAMAIATDISDDSQRGATMALVGVCFSIAFTFGPALGAYLSTLQVMDKNPFAMAAGFSLFLIISETIYLYTSLPETLPSANKAQNGTANGHGKSSEAPNPRVRTNSHYLLNATHFTFILFFSGMEFSLPFMTYDLFSYQAKDSGRLLGFIGLVASLLQGSVVRRMHPLKVVQMGVVSCTIAFLMLGRVQTQGALYGAAALLAVTSATVVTGLNSLSSFEASADERGNKLGNHRSFGQIGRSLGPLIFCTLYWWTGRETAYATGAAGMVGVCALEKEDSTQENMDATAAAASVAAISGLAAYVNGKYHIGQDLRALRFKKRAAGYYEELVRTKRQSLWYSFAPHVPVYSNNQCIWSRDKTYTWQQVHDRAVQWGNFFLTQGVKPGDMVATYMMNSADFMVIWLGLFCIGCAPAHLNYNLKGEGLVHCLKVAGVKIVLVDEEEGCMERFEGVRATVEEMGVTAFKVDEELTSKVYQGSTQVPGDEYRENVIGTDPTCLLYTSGTTGLPKAGKFMVNRYHERGNPQNLTFDQKAGPDGDRWYCCMPLFHGTGGLAVMGALTAGMSVAIGRKFSVSTFWDDIHDSQSTVFVYVGEAARYLLMAPPHPRERDHRLRAMYGNGMRPDVWNRFKERFNVPEVIEFFNSTEGVLAMVVHSKGPFTATTVAQHGAIIRRALNNIYVPVPIDPETGELLRDPKTGFVKRNSYNKGGEILVAVPNEQAFAGYHNNPKATAKKFERNVFQKGDLYYRSGDALRRDDDGRWYFLDRLGDTFRWKSENVSTAEVAEVLGKYPGVGEAIVYGTLVPRHDGRAGCVALRLADGVSPDTFDWKALLDYSRSKLPRYAVPLFLRLVKEASNTDNQKQNKAPLREEGMEIDKFGTKVVGGGNDLFAENATVTTTSMKEDNGAGVFAYQCIAFVESRRFDDPWINGGIFLLLTKNYNVIGSLAATKVLSLWTAPLRLVSQRNHEDATDMLRSYRVLTGYTRLENMADLEKRLVRKLGASDEGFTFPDVYCCAAYFFNYLDRSAFANAYVSGLKEDLRLGGNQYSILLSMFTAGSCVGQIPHALIIQKLAPRFWLPFTLLVWSGLTMSSAACKTYTQLCVVRFFQGLFESSLYSGTIYILGSWYKPLEIAKRTAIFTAIGQIGSMFAGVMMTAMNESLHGQTSLKGWQWVFIINGAMGIPFGIFGLMFFPNLPESTHAPYLSKEEIQLAVDRLPPKKDWSHDISLRSLAKRLFAKPDVYIFTLYSAVACALEAIVLQGLFLLWMKENIGKFPSHATTTYPLGIQAVSIVSNIGAGYVIDMTNRRIPMVILAGLLQLLVAILLLIPSLSTAGTFFAFYLAGTSYIVNPILYGWASVISQRGGDDASRSVILYIMSMVQSILYTFWGIALYPASDAPYWKKGYITMIVVVFAFFAATAAVHWLDQNSQRVESDVGEELTHVSERSNNRKED</sequence>
<feature type="transmembrane region" description="Helical" evidence="22">
    <location>
        <begin position="81"/>
        <end position="103"/>
    </location>
</feature>
<evidence type="ECO:0000256" key="21">
    <source>
        <dbReference type="SAM" id="MobiDB-lite"/>
    </source>
</evidence>
<feature type="region of interest" description="Disordered" evidence="21">
    <location>
        <begin position="235"/>
        <end position="254"/>
    </location>
</feature>
<dbReference type="GO" id="GO:0005778">
    <property type="term" value="C:peroxisomal membrane"/>
    <property type="evidence" value="ECO:0007669"/>
    <property type="project" value="UniProtKB-SubCell"/>
</dbReference>
<dbReference type="InterPro" id="IPR011701">
    <property type="entry name" value="MFS"/>
</dbReference>
<feature type="transmembrane region" description="Helical" evidence="22">
    <location>
        <begin position="171"/>
        <end position="193"/>
    </location>
</feature>
<name>A0A8H7AVL0_9PLEO</name>
<dbReference type="GO" id="GO:0004467">
    <property type="term" value="F:long-chain fatty acid-CoA ligase activity"/>
    <property type="evidence" value="ECO:0007669"/>
    <property type="project" value="TreeGrafter"/>
</dbReference>
<dbReference type="InterPro" id="IPR000873">
    <property type="entry name" value="AMP-dep_synth/lig_dom"/>
</dbReference>
<reference evidence="24" key="2">
    <citation type="submission" date="2020-08" db="EMBL/GenBank/DDBJ databases">
        <title>Draft Genome Sequence of Cumin Blight Pathogen Alternaria burnsii.</title>
        <authorList>
            <person name="Feng Z."/>
        </authorList>
    </citation>
    <scope>NUCLEOTIDE SEQUENCE</scope>
    <source>
        <strain evidence="24">CBS107.38</strain>
    </source>
</reference>
<evidence type="ECO:0000256" key="8">
    <source>
        <dbReference type="ARBA" id="ARBA00022677"/>
    </source>
</evidence>
<dbReference type="PROSITE" id="PS50850">
    <property type="entry name" value="MFS"/>
    <property type="match status" value="2"/>
</dbReference>
<feature type="domain" description="Major facilitator superfamily (MFS) profile" evidence="23">
    <location>
        <begin position="1160"/>
        <end position="1602"/>
    </location>
</feature>
<gene>
    <name evidence="24" type="ORF">GT037_010446</name>
</gene>
<feature type="transmembrane region" description="Helical" evidence="22">
    <location>
        <begin position="1554"/>
        <end position="1574"/>
    </location>
</feature>
<dbReference type="FunFam" id="3.40.50.12780:FF:000019">
    <property type="entry name" value="Long-chain fatty acid transporter"/>
    <property type="match status" value="1"/>
</dbReference>
<keyword evidence="10" id="KW-0547">Nucleotide-binding</keyword>
<keyword evidence="8" id="KW-0551">Lipid droplet</keyword>
<evidence type="ECO:0000256" key="16">
    <source>
        <dbReference type="ARBA" id="ARBA00037968"/>
    </source>
</evidence>
<feature type="transmembrane region" description="Helical" evidence="22">
    <location>
        <begin position="1226"/>
        <end position="1244"/>
    </location>
</feature>
<feature type="transmembrane region" description="Helical" evidence="22">
    <location>
        <begin position="1256"/>
        <end position="1274"/>
    </location>
</feature>
<dbReference type="Gene3D" id="3.40.50.12780">
    <property type="entry name" value="N-terminal domain of ligase-like"/>
    <property type="match status" value="1"/>
</dbReference>
<feature type="transmembrane region" description="Helical" evidence="22">
    <location>
        <begin position="19"/>
        <end position="38"/>
    </location>
</feature>
<feature type="transmembrane region" description="Helical" evidence="22">
    <location>
        <begin position="1434"/>
        <end position="1451"/>
    </location>
</feature>
<feature type="transmembrane region" description="Helical" evidence="22">
    <location>
        <begin position="1391"/>
        <end position="1414"/>
    </location>
</feature>
<dbReference type="RefSeq" id="XP_038781743.1">
    <property type="nucleotide sequence ID" value="XM_038935493.1"/>
</dbReference>
<evidence type="ECO:0000313" key="25">
    <source>
        <dbReference type="Proteomes" id="UP000596902"/>
    </source>
</evidence>
<evidence type="ECO:0000256" key="10">
    <source>
        <dbReference type="ARBA" id="ARBA00022741"/>
    </source>
</evidence>
<keyword evidence="15" id="KW-0576">Peroxisome</keyword>
<keyword evidence="9 22" id="KW-0812">Transmembrane</keyword>
<dbReference type="GO" id="GO:0005811">
    <property type="term" value="C:lipid droplet"/>
    <property type="evidence" value="ECO:0007669"/>
    <property type="project" value="UniProtKB-SubCell"/>
</dbReference>
<dbReference type="Pfam" id="PF00501">
    <property type="entry name" value="AMP-binding"/>
    <property type="match status" value="1"/>
</dbReference>
<feature type="transmembrane region" description="Helical" evidence="22">
    <location>
        <begin position="1319"/>
        <end position="1342"/>
    </location>
</feature>
<evidence type="ECO:0000256" key="19">
    <source>
        <dbReference type="ARBA" id="ARBA00068795"/>
    </source>
</evidence>